<accession>A0A2A9UV36</accession>
<dbReference type="EMBL" id="NTWE01000037">
    <property type="protein sequence ID" value="PEV98989.1"/>
    <property type="molecule type" value="Genomic_DNA"/>
</dbReference>
<proteinExistence type="predicted"/>
<name>A0A2A9UV36_BACCE</name>
<dbReference type="NCBIfam" id="TIGR01764">
    <property type="entry name" value="excise"/>
    <property type="match status" value="1"/>
</dbReference>
<evidence type="ECO:0000313" key="2">
    <source>
        <dbReference type="EMBL" id="PEV98989.1"/>
    </source>
</evidence>
<dbReference type="InterPro" id="IPR010093">
    <property type="entry name" value="SinI_DNA-bd"/>
</dbReference>
<protein>
    <recommendedName>
        <fullName evidence="1">Helix-turn-helix domain-containing protein</fullName>
    </recommendedName>
</protein>
<gene>
    <name evidence="2" type="ORF">CN425_19590</name>
</gene>
<dbReference type="RefSeq" id="WP_080013301.1">
    <property type="nucleotide sequence ID" value="NZ_NTWE01000037.1"/>
</dbReference>
<comment type="caution">
    <text evidence="2">The sequence shown here is derived from an EMBL/GenBank/DDBJ whole genome shotgun (WGS) entry which is preliminary data.</text>
</comment>
<dbReference type="InterPro" id="IPR041657">
    <property type="entry name" value="HTH_17"/>
</dbReference>
<feature type="domain" description="Helix-turn-helix" evidence="1">
    <location>
        <begin position="5"/>
        <end position="53"/>
    </location>
</feature>
<organism evidence="2 3">
    <name type="scientific">Bacillus cereus</name>
    <dbReference type="NCBI Taxonomy" id="1396"/>
    <lineage>
        <taxon>Bacteria</taxon>
        <taxon>Bacillati</taxon>
        <taxon>Bacillota</taxon>
        <taxon>Bacilli</taxon>
        <taxon>Bacillales</taxon>
        <taxon>Bacillaceae</taxon>
        <taxon>Bacillus</taxon>
        <taxon>Bacillus cereus group</taxon>
    </lineage>
</organism>
<dbReference type="Pfam" id="PF12728">
    <property type="entry name" value="HTH_17"/>
    <property type="match status" value="1"/>
</dbReference>
<dbReference type="AlphaFoldDB" id="A0A2A9UV36"/>
<evidence type="ECO:0000259" key="1">
    <source>
        <dbReference type="Pfam" id="PF12728"/>
    </source>
</evidence>
<dbReference type="GO" id="GO:0003677">
    <property type="term" value="F:DNA binding"/>
    <property type="evidence" value="ECO:0007669"/>
    <property type="project" value="InterPro"/>
</dbReference>
<reference evidence="2 3" key="1">
    <citation type="submission" date="2017-09" db="EMBL/GenBank/DDBJ databases">
        <title>Large-scale bioinformatics analysis of Bacillus genomes uncovers conserved roles of natural products in bacterial physiology.</title>
        <authorList>
            <consortium name="Agbiome Team Llc"/>
            <person name="Bleich R.M."/>
            <person name="Grubbs K.J."/>
            <person name="Santa Maria K.C."/>
            <person name="Allen S.E."/>
            <person name="Farag S."/>
            <person name="Shank E.A."/>
            <person name="Bowers A."/>
        </authorList>
    </citation>
    <scope>NUCLEOTIDE SEQUENCE [LARGE SCALE GENOMIC DNA]</scope>
    <source>
        <strain evidence="2 3">AFS010695</strain>
    </source>
</reference>
<sequence>MNTLYITVEEAAEYLNLPKSYVEELIQQKKVRALFDGEQYLLNKEQFNTHLEQMEKYKQLVEEILNEPIPEDMDVKDED</sequence>
<dbReference type="Proteomes" id="UP000220635">
    <property type="component" value="Unassembled WGS sequence"/>
</dbReference>
<evidence type="ECO:0000313" key="3">
    <source>
        <dbReference type="Proteomes" id="UP000220635"/>
    </source>
</evidence>